<reference evidence="6 7" key="1">
    <citation type="submission" date="2015-09" db="EMBL/GenBank/DDBJ databases">
        <title>Draft Genome Sequence of Pseudoalteromonas lipolytica UCD-48B.</title>
        <authorList>
            <person name="Krusor M."/>
            <person name="Coil D.A."/>
            <person name="Lang J.M."/>
            <person name="Eisen J.A."/>
            <person name="Alexiev A."/>
        </authorList>
    </citation>
    <scope>NUCLEOTIDE SEQUENCE [LARGE SCALE GENOMIC DNA]</scope>
    <source>
        <strain evidence="6 7">UCD-48B</strain>
    </source>
</reference>
<dbReference type="PROSITE" id="PS50931">
    <property type="entry name" value="HTH_LYSR"/>
    <property type="match status" value="1"/>
</dbReference>
<dbReference type="EMBL" id="LJTC01000008">
    <property type="protein sequence ID" value="KPM83024.1"/>
    <property type="molecule type" value="Genomic_DNA"/>
</dbReference>
<dbReference type="STRING" id="570156.AOG27_13165"/>
<dbReference type="Pfam" id="PF03466">
    <property type="entry name" value="LysR_substrate"/>
    <property type="match status" value="1"/>
</dbReference>
<keyword evidence="4" id="KW-0804">Transcription</keyword>
<dbReference type="SUPFAM" id="SSF53850">
    <property type="entry name" value="Periplasmic binding protein-like II"/>
    <property type="match status" value="1"/>
</dbReference>
<evidence type="ECO:0000256" key="3">
    <source>
        <dbReference type="ARBA" id="ARBA00023125"/>
    </source>
</evidence>
<evidence type="ECO:0000313" key="7">
    <source>
        <dbReference type="Proteomes" id="UP000050378"/>
    </source>
</evidence>
<dbReference type="OrthoDB" id="9785974at2"/>
<dbReference type="Gene3D" id="1.10.10.10">
    <property type="entry name" value="Winged helix-like DNA-binding domain superfamily/Winged helix DNA-binding domain"/>
    <property type="match status" value="1"/>
</dbReference>
<dbReference type="GO" id="GO:0005829">
    <property type="term" value="C:cytosol"/>
    <property type="evidence" value="ECO:0007669"/>
    <property type="project" value="TreeGrafter"/>
</dbReference>
<dbReference type="Pfam" id="PF00126">
    <property type="entry name" value="HTH_1"/>
    <property type="match status" value="1"/>
</dbReference>
<dbReference type="InterPro" id="IPR005119">
    <property type="entry name" value="LysR_subst-bd"/>
</dbReference>
<protein>
    <submittedName>
        <fullName evidence="6">LysR family transcriptional regulator</fullName>
    </submittedName>
</protein>
<keyword evidence="2" id="KW-0805">Transcription regulation</keyword>
<evidence type="ECO:0000256" key="2">
    <source>
        <dbReference type="ARBA" id="ARBA00023015"/>
    </source>
</evidence>
<gene>
    <name evidence="6" type="ORF">AOG27_13165</name>
</gene>
<accession>A0A0N8HK66</accession>
<dbReference type="InterPro" id="IPR050950">
    <property type="entry name" value="HTH-type_LysR_regulators"/>
</dbReference>
<dbReference type="InterPro" id="IPR000847">
    <property type="entry name" value="LysR_HTH_N"/>
</dbReference>
<dbReference type="PANTHER" id="PTHR30419">
    <property type="entry name" value="HTH-TYPE TRANSCRIPTIONAL REGULATOR YBHD"/>
    <property type="match status" value="1"/>
</dbReference>
<comment type="similarity">
    <text evidence="1">Belongs to the LysR transcriptional regulatory family.</text>
</comment>
<dbReference type="Proteomes" id="UP000050378">
    <property type="component" value="Unassembled WGS sequence"/>
</dbReference>
<evidence type="ECO:0000313" key="6">
    <source>
        <dbReference type="EMBL" id="KPM83024.1"/>
    </source>
</evidence>
<dbReference type="GO" id="GO:0003677">
    <property type="term" value="F:DNA binding"/>
    <property type="evidence" value="ECO:0007669"/>
    <property type="project" value="UniProtKB-KW"/>
</dbReference>
<comment type="caution">
    <text evidence="6">The sequence shown here is derived from an EMBL/GenBank/DDBJ whole genome shotgun (WGS) entry which is preliminary data.</text>
</comment>
<evidence type="ECO:0000256" key="1">
    <source>
        <dbReference type="ARBA" id="ARBA00009437"/>
    </source>
</evidence>
<dbReference type="CDD" id="cd08421">
    <property type="entry name" value="PBP2_LTTR_like_1"/>
    <property type="match status" value="1"/>
</dbReference>
<evidence type="ECO:0000256" key="4">
    <source>
        <dbReference type="ARBA" id="ARBA00023163"/>
    </source>
</evidence>
<dbReference type="AlphaFoldDB" id="A0A0N8HK66"/>
<name>A0A0N8HK66_9GAMM</name>
<dbReference type="FunFam" id="1.10.10.10:FF:000001">
    <property type="entry name" value="LysR family transcriptional regulator"/>
    <property type="match status" value="1"/>
</dbReference>
<feature type="domain" description="HTH lysR-type" evidence="5">
    <location>
        <begin position="3"/>
        <end position="60"/>
    </location>
</feature>
<dbReference type="Gene3D" id="3.40.190.290">
    <property type="match status" value="1"/>
</dbReference>
<evidence type="ECO:0000259" key="5">
    <source>
        <dbReference type="PROSITE" id="PS50931"/>
    </source>
</evidence>
<organism evidence="6 7">
    <name type="scientific">Pseudoalteromonas lipolytica</name>
    <dbReference type="NCBI Taxonomy" id="570156"/>
    <lineage>
        <taxon>Bacteria</taxon>
        <taxon>Pseudomonadati</taxon>
        <taxon>Pseudomonadota</taxon>
        <taxon>Gammaproteobacteria</taxon>
        <taxon>Alteromonadales</taxon>
        <taxon>Pseudoalteromonadaceae</taxon>
        <taxon>Pseudoalteromonas</taxon>
    </lineage>
</organism>
<dbReference type="RefSeq" id="WP_054553478.1">
    <property type="nucleotide sequence ID" value="NZ_LJTC01000008.1"/>
</dbReference>
<dbReference type="PANTHER" id="PTHR30419:SF2">
    <property type="entry name" value="LYSR FAMILY TRANSCRIPTIONAL REGULATOR"/>
    <property type="match status" value="1"/>
</dbReference>
<dbReference type="GO" id="GO:0003700">
    <property type="term" value="F:DNA-binding transcription factor activity"/>
    <property type="evidence" value="ECO:0007669"/>
    <property type="project" value="InterPro"/>
</dbReference>
<dbReference type="SUPFAM" id="SSF46785">
    <property type="entry name" value="Winged helix' DNA-binding domain"/>
    <property type="match status" value="1"/>
</dbReference>
<proteinExistence type="inferred from homology"/>
<sequence length="294" mass="32585">MKFDLTDLKLFIAVVEQKNLTQGAKQVFLAPSSASHRIKLLEDNLGTQLLERQPRGVSATKAGEIVLRYAKRTLATLEQMQSDIAPFTKGALSQVKLWANTNAIHTYLPEDLGTFLENNQGVRVALEEHTSEEIITAVAQGEVELGIVAENGLYDNVEFYPYKKDRLVIIVPSEHSLAKFSKIQFSQAVSFPFVILNEGSAIHTFMMNKAAGLNCHLNIRAQVKSFDAVCRMVGSGVGIALLPYDSIGCWRSLDIKIIEVDEKWSKRNLTLCIKKGAQIGALSKVLFDHLRGEP</sequence>
<dbReference type="PATRIC" id="fig|570156.3.peg.3734"/>
<dbReference type="InterPro" id="IPR036388">
    <property type="entry name" value="WH-like_DNA-bd_sf"/>
</dbReference>
<dbReference type="InterPro" id="IPR036390">
    <property type="entry name" value="WH_DNA-bd_sf"/>
</dbReference>
<keyword evidence="3" id="KW-0238">DNA-binding</keyword>